<protein>
    <submittedName>
        <fullName evidence="1">Uncharacterized protein</fullName>
    </submittedName>
</protein>
<gene>
    <name evidence="1" type="ORF">RhiirA4_414754</name>
</gene>
<dbReference type="EMBL" id="LLXI01000051">
    <property type="protein sequence ID" value="PKY39115.1"/>
    <property type="molecule type" value="Genomic_DNA"/>
</dbReference>
<reference evidence="1 2" key="1">
    <citation type="submission" date="2015-10" db="EMBL/GenBank/DDBJ databases">
        <title>Genome analyses suggest a sexual origin of heterokaryosis in a supposedly ancient asexual fungus.</title>
        <authorList>
            <person name="Ropars J."/>
            <person name="Sedzielewska K."/>
            <person name="Noel J."/>
            <person name="Charron P."/>
            <person name="Farinelli L."/>
            <person name="Marton T."/>
            <person name="Kruger M."/>
            <person name="Pelin A."/>
            <person name="Brachmann A."/>
            <person name="Corradi N."/>
        </authorList>
    </citation>
    <scope>NUCLEOTIDE SEQUENCE [LARGE SCALE GENOMIC DNA]</scope>
    <source>
        <strain evidence="1 2">A4</strain>
    </source>
</reference>
<evidence type="ECO:0000313" key="2">
    <source>
        <dbReference type="Proteomes" id="UP000234323"/>
    </source>
</evidence>
<sequence length="155" mass="18818">MTIFAILVYSLYNNLTSKMLADYWYVFKKYVHHYAHFPNWIIFPKFQFPECQSRLFNICMVVDQDHFPEFQFPECQFTNASFPNDNFQYLDYNICIYMVDQDHFPEFQFPECQFTNASFPNDNFQYLDYNICIYMVDQIDPSDPVLRGMGWPEIM</sequence>
<organism evidence="1 2">
    <name type="scientific">Rhizophagus irregularis</name>
    <dbReference type="NCBI Taxonomy" id="588596"/>
    <lineage>
        <taxon>Eukaryota</taxon>
        <taxon>Fungi</taxon>
        <taxon>Fungi incertae sedis</taxon>
        <taxon>Mucoromycota</taxon>
        <taxon>Glomeromycotina</taxon>
        <taxon>Glomeromycetes</taxon>
        <taxon>Glomerales</taxon>
        <taxon>Glomeraceae</taxon>
        <taxon>Rhizophagus</taxon>
    </lineage>
</organism>
<proteinExistence type="predicted"/>
<evidence type="ECO:0000313" key="1">
    <source>
        <dbReference type="EMBL" id="PKY39115.1"/>
    </source>
</evidence>
<accession>A0A2I1FXK6</accession>
<dbReference type="AlphaFoldDB" id="A0A2I1FXK6"/>
<keyword evidence="2" id="KW-1185">Reference proteome</keyword>
<comment type="caution">
    <text evidence="1">The sequence shown here is derived from an EMBL/GenBank/DDBJ whole genome shotgun (WGS) entry which is preliminary data.</text>
</comment>
<name>A0A2I1FXK6_9GLOM</name>
<dbReference type="Proteomes" id="UP000234323">
    <property type="component" value="Unassembled WGS sequence"/>
</dbReference>